<dbReference type="OrthoDB" id="7277848at2"/>
<proteinExistence type="predicted"/>
<name>A0A547PCP8_9SPHN</name>
<gene>
    <name evidence="1" type="ORF">FGU71_08660</name>
</gene>
<dbReference type="Proteomes" id="UP000316343">
    <property type="component" value="Unassembled WGS sequence"/>
</dbReference>
<dbReference type="EMBL" id="VHJK01000001">
    <property type="protein sequence ID" value="TRD11917.1"/>
    <property type="molecule type" value="Genomic_DNA"/>
</dbReference>
<evidence type="ECO:0000313" key="2">
    <source>
        <dbReference type="Proteomes" id="UP000316343"/>
    </source>
</evidence>
<reference evidence="1 2" key="1">
    <citation type="submission" date="2019-06" db="EMBL/GenBank/DDBJ databases">
        <title>Erythrobacter insulae sp. nov., isolated from a tidal flat.</title>
        <authorList>
            <person name="Yoon J.-H."/>
        </authorList>
    </citation>
    <scope>NUCLEOTIDE SEQUENCE [LARGE SCALE GENOMIC DNA]</scope>
    <source>
        <strain evidence="1 2">JBTF-M21</strain>
    </source>
</reference>
<dbReference type="AlphaFoldDB" id="A0A547PCP8"/>
<sequence length="66" mass="7460">MPLIEISPSAAYLRMLLKLAFLAPDIQRGILEGRQPGSLNLQQLIKMDIPLCWNEQRTALNWPSAN</sequence>
<comment type="caution">
    <text evidence="1">The sequence shown here is derived from an EMBL/GenBank/DDBJ whole genome shotgun (WGS) entry which is preliminary data.</text>
</comment>
<keyword evidence="2" id="KW-1185">Reference proteome</keyword>
<accession>A0A547PCP8</accession>
<evidence type="ECO:0000313" key="1">
    <source>
        <dbReference type="EMBL" id="TRD11917.1"/>
    </source>
</evidence>
<protein>
    <submittedName>
        <fullName evidence="1">Uncharacterized protein</fullName>
    </submittedName>
</protein>
<dbReference type="RefSeq" id="WP_142788190.1">
    <property type="nucleotide sequence ID" value="NZ_VHJK01000001.1"/>
</dbReference>
<organism evidence="1 2">
    <name type="scientific">Erythrobacter insulae</name>
    <dbReference type="NCBI Taxonomy" id="2584124"/>
    <lineage>
        <taxon>Bacteria</taxon>
        <taxon>Pseudomonadati</taxon>
        <taxon>Pseudomonadota</taxon>
        <taxon>Alphaproteobacteria</taxon>
        <taxon>Sphingomonadales</taxon>
        <taxon>Erythrobacteraceae</taxon>
        <taxon>Erythrobacter/Porphyrobacter group</taxon>
        <taxon>Erythrobacter</taxon>
    </lineage>
</organism>